<name>A0A814L5C7_9BILA</name>
<dbReference type="EMBL" id="CAJNOV010001388">
    <property type="protein sequence ID" value="CAF1060273.1"/>
    <property type="molecule type" value="Genomic_DNA"/>
</dbReference>
<dbReference type="Proteomes" id="UP000663855">
    <property type="component" value="Unassembled WGS sequence"/>
</dbReference>
<evidence type="ECO:0000313" key="2">
    <source>
        <dbReference type="EMBL" id="CAF1060273.1"/>
    </source>
</evidence>
<dbReference type="AlphaFoldDB" id="A0A814L5C7"/>
<organism evidence="2 3">
    <name type="scientific">Rotaria magnacalcarata</name>
    <dbReference type="NCBI Taxonomy" id="392030"/>
    <lineage>
        <taxon>Eukaryota</taxon>
        <taxon>Metazoa</taxon>
        <taxon>Spiralia</taxon>
        <taxon>Gnathifera</taxon>
        <taxon>Rotifera</taxon>
        <taxon>Eurotatoria</taxon>
        <taxon>Bdelloidea</taxon>
        <taxon>Philodinida</taxon>
        <taxon>Philodinidae</taxon>
        <taxon>Rotaria</taxon>
    </lineage>
</organism>
<evidence type="ECO:0000256" key="1">
    <source>
        <dbReference type="SAM" id="MobiDB-lite"/>
    </source>
</evidence>
<comment type="caution">
    <text evidence="2">The sequence shown here is derived from an EMBL/GenBank/DDBJ whole genome shotgun (WGS) entry which is preliminary data.</text>
</comment>
<feature type="compositionally biased region" description="Basic and acidic residues" evidence="1">
    <location>
        <begin position="1"/>
        <end position="14"/>
    </location>
</feature>
<feature type="region of interest" description="Disordered" evidence="1">
    <location>
        <begin position="1"/>
        <end position="23"/>
    </location>
</feature>
<proteinExistence type="predicted"/>
<protein>
    <submittedName>
        <fullName evidence="2">Uncharacterized protein</fullName>
    </submittedName>
</protein>
<evidence type="ECO:0000313" key="3">
    <source>
        <dbReference type="Proteomes" id="UP000663855"/>
    </source>
</evidence>
<sequence>MSNNDSEKSGHIKVDIPTSSLPDGNWRNIDLAVLFDKNKCDLTECDLKDVYRILDCSSIGLNDGEINERREK</sequence>
<accession>A0A814L5C7</accession>
<gene>
    <name evidence="2" type="ORF">CJN711_LOCUS5196</name>
</gene>
<feature type="non-terminal residue" evidence="2">
    <location>
        <position position="1"/>
    </location>
</feature>
<reference evidence="2" key="1">
    <citation type="submission" date="2021-02" db="EMBL/GenBank/DDBJ databases">
        <authorList>
            <person name="Nowell W R."/>
        </authorList>
    </citation>
    <scope>NUCLEOTIDE SEQUENCE</scope>
</reference>